<evidence type="ECO:0000256" key="6">
    <source>
        <dbReference type="SAM" id="MobiDB-lite"/>
    </source>
</evidence>
<feature type="domain" description="Chitin-binding type-2" evidence="8">
    <location>
        <begin position="21"/>
        <end position="76"/>
    </location>
</feature>
<reference evidence="9" key="1">
    <citation type="submission" date="2022-01" db="EMBL/GenBank/DDBJ databases">
        <authorList>
            <person name="King R."/>
        </authorList>
    </citation>
    <scope>NUCLEOTIDE SEQUENCE</scope>
</reference>
<dbReference type="PANTHER" id="PTHR23301">
    <property type="entry name" value="CHITIN BINDING PERITROPHIN-A"/>
    <property type="match status" value="1"/>
</dbReference>
<dbReference type="InterPro" id="IPR036508">
    <property type="entry name" value="Chitin-bd_dom_sf"/>
</dbReference>
<feature type="region of interest" description="Disordered" evidence="6">
    <location>
        <begin position="73"/>
        <end position="93"/>
    </location>
</feature>
<dbReference type="Proteomes" id="UP001153709">
    <property type="component" value="Chromosome 5"/>
</dbReference>
<accession>A0A9P0GTJ5</accession>
<feature type="domain" description="Chitin-binding type-2" evidence="8">
    <location>
        <begin position="102"/>
        <end position="155"/>
    </location>
</feature>
<evidence type="ECO:0000256" key="3">
    <source>
        <dbReference type="ARBA" id="ARBA00022737"/>
    </source>
</evidence>
<keyword evidence="5" id="KW-0325">Glycoprotein</keyword>
<gene>
    <name evidence="9" type="ORF">DIABBA_LOCUS8349</name>
</gene>
<keyword evidence="2 7" id="KW-0732">Signal</keyword>
<dbReference type="InterPro" id="IPR051940">
    <property type="entry name" value="Chitin_bind-dev_reg"/>
</dbReference>
<evidence type="ECO:0000256" key="4">
    <source>
        <dbReference type="ARBA" id="ARBA00023157"/>
    </source>
</evidence>
<sequence>MHSTSLIFIAVLFVGSTIAGDPDCEKQQYWPNVYDCSKYYECNTEGEKVEMQCPADLLWNPLLTTCDRPENVDCSTQPTTPPTTPTTTPTTRATTLPTVDPSLRCDKDGEYFPDTTNCQAFYECIDGVKQHDICPDPLLWNVHVPGCTVDSDCSQVYGTTPVYCDNGSLTGDVDDCHRFFICQNNHWVGPLQCPNDLYWSEKSKGCVKIEDSDCPKVAKK</sequence>
<feature type="domain" description="Chitin-binding type-2" evidence="8">
    <location>
        <begin position="161"/>
        <end position="216"/>
    </location>
</feature>
<dbReference type="SMART" id="SM00494">
    <property type="entry name" value="ChtBD2"/>
    <property type="match status" value="3"/>
</dbReference>
<dbReference type="SUPFAM" id="SSF57625">
    <property type="entry name" value="Invertebrate chitin-binding proteins"/>
    <property type="match status" value="3"/>
</dbReference>
<name>A0A9P0GTJ5_DIABA</name>
<dbReference type="Pfam" id="PF01607">
    <property type="entry name" value="CBM_14"/>
    <property type="match status" value="3"/>
</dbReference>
<dbReference type="AlphaFoldDB" id="A0A9P0GTJ5"/>
<evidence type="ECO:0000256" key="7">
    <source>
        <dbReference type="SAM" id="SignalP"/>
    </source>
</evidence>
<feature type="signal peptide" evidence="7">
    <location>
        <begin position="1"/>
        <end position="19"/>
    </location>
</feature>
<dbReference type="Gene3D" id="2.170.140.10">
    <property type="entry name" value="Chitin binding domain"/>
    <property type="match status" value="3"/>
</dbReference>
<dbReference type="PANTHER" id="PTHR23301:SF0">
    <property type="entry name" value="CHITIN-BINDING TYPE-2 DOMAIN-CONTAINING PROTEIN-RELATED"/>
    <property type="match status" value="1"/>
</dbReference>
<dbReference type="EMBL" id="OU898280">
    <property type="protein sequence ID" value="CAH1280459.1"/>
    <property type="molecule type" value="Genomic_DNA"/>
</dbReference>
<organism evidence="9 10">
    <name type="scientific">Diabrotica balteata</name>
    <name type="common">Banded cucumber beetle</name>
    <dbReference type="NCBI Taxonomy" id="107213"/>
    <lineage>
        <taxon>Eukaryota</taxon>
        <taxon>Metazoa</taxon>
        <taxon>Ecdysozoa</taxon>
        <taxon>Arthropoda</taxon>
        <taxon>Hexapoda</taxon>
        <taxon>Insecta</taxon>
        <taxon>Pterygota</taxon>
        <taxon>Neoptera</taxon>
        <taxon>Endopterygota</taxon>
        <taxon>Coleoptera</taxon>
        <taxon>Polyphaga</taxon>
        <taxon>Cucujiformia</taxon>
        <taxon>Chrysomeloidea</taxon>
        <taxon>Chrysomelidae</taxon>
        <taxon>Galerucinae</taxon>
        <taxon>Diabroticina</taxon>
        <taxon>Diabroticites</taxon>
        <taxon>Diabrotica</taxon>
    </lineage>
</organism>
<dbReference type="GO" id="GO:0005576">
    <property type="term" value="C:extracellular region"/>
    <property type="evidence" value="ECO:0007669"/>
    <property type="project" value="InterPro"/>
</dbReference>
<evidence type="ECO:0000256" key="2">
    <source>
        <dbReference type="ARBA" id="ARBA00022729"/>
    </source>
</evidence>
<keyword evidence="3" id="KW-0677">Repeat</keyword>
<dbReference type="PROSITE" id="PS50940">
    <property type="entry name" value="CHIT_BIND_II"/>
    <property type="match status" value="3"/>
</dbReference>
<evidence type="ECO:0000313" key="9">
    <source>
        <dbReference type="EMBL" id="CAH1280459.1"/>
    </source>
</evidence>
<evidence type="ECO:0000256" key="5">
    <source>
        <dbReference type="ARBA" id="ARBA00023180"/>
    </source>
</evidence>
<protein>
    <recommendedName>
        <fullName evidence="8">Chitin-binding type-2 domain-containing protein</fullName>
    </recommendedName>
</protein>
<dbReference type="InterPro" id="IPR002557">
    <property type="entry name" value="Chitin-bd_dom"/>
</dbReference>
<proteinExistence type="predicted"/>
<dbReference type="GO" id="GO:0008061">
    <property type="term" value="F:chitin binding"/>
    <property type="evidence" value="ECO:0007669"/>
    <property type="project" value="UniProtKB-KW"/>
</dbReference>
<keyword evidence="4" id="KW-1015">Disulfide bond</keyword>
<feature type="chain" id="PRO_5040147184" description="Chitin-binding type-2 domain-containing protein" evidence="7">
    <location>
        <begin position="20"/>
        <end position="220"/>
    </location>
</feature>
<evidence type="ECO:0000256" key="1">
    <source>
        <dbReference type="ARBA" id="ARBA00022669"/>
    </source>
</evidence>
<evidence type="ECO:0000259" key="8">
    <source>
        <dbReference type="PROSITE" id="PS50940"/>
    </source>
</evidence>
<keyword evidence="1" id="KW-0147">Chitin-binding</keyword>
<keyword evidence="10" id="KW-1185">Reference proteome</keyword>
<evidence type="ECO:0000313" key="10">
    <source>
        <dbReference type="Proteomes" id="UP001153709"/>
    </source>
</evidence>